<keyword evidence="3 5" id="KW-1133">Transmembrane helix</keyword>
<dbReference type="Gene3D" id="1.20.1530.20">
    <property type="match status" value="1"/>
</dbReference>
<dbReference type="InterPro" id="IPR004710">
    <property type="entry name" value="Bilac:Na_transpt"/>
</dbReference>
<protein>
    <submittedName>
        <fullName evidence="6">Transporter</fullName>
    </submittedName>
</protein>
<dbReference type="Proteomes" id="UP000216681">
    <property type="component" value="Unassembled WGS sequence"/>
</dbReference>
<accession>A0AB73Q0D0</accession>
<dbReference type="PANTHER" id="PTHR10361">
    <property type="entry name" value="SODIUM-BILE ACID COTRANSPORTER"/>
    <property type="match status" value="1"/>
</dbReference>
<keyword evidence="4 5" id="KW-0472">Membrane</keyword>
<sequence length="213" mass="23002">MVYLAGGDVALDFSIEALPTLLAPVMLPTILYLFAGQYVAVPTQSLFTSTLEIVVLPILLGVVVHTFLGHRLAPVLDFLPIVLQLAILAIIGAVVSANHANLFTAATAVVIPVVMLHNLLGYTLGYLISRLLHLHQPQQKALTFEVGMQDSSLGATLALTYFSPTAAIASTLFSIWHNISCSVLSSWWKNHTKKSVEEMVANTKVARLEEAVD</sequence>
<dbReference type="InterPro" id="IPR038770">
    <property type="entry name" value="Na+/solute_symporter_sf"/>
</dbReference>
<feature type="transmembrane region" description="Helical" evidence="5">
    <location>
        <begin position="75"/>
        <end position="96"/>
    </location>
</feature>
<dbReference type="EMBL" id="NGPX01000079">
    <property type="protein sequence ID" value="OYS92124.1"/>
    <property type="molecule type" value="Genomic_DNA"/>
</dbReference>
<dbReference type="AlphaFoldDB" id="A0AB73Q0D0"/>
<evidence type="ECO:0000256" key="4">
    <source>
        <dbReference type="ARBA" id="ARBA00023136"/>
    </source>
</evidence>
<evidence type="ECO:0000256" key="1">
    <source>
        <dbReference type="ARBA" id="ARBA00004141"/>
    </source>
</evidence>
<feature type="transmembrane region" description="Helical" evidence="5">
    <location>
        <begin position="21"/>
        <end position="40"/>
    </location>
</feature>
<reference evidence="6 7" key="1">
    <citation type="submission" date="2017-05" db="EMBL/GenBank/DDBJ databases">
        <authorList>
            <person name="Lin X.B."/>
            <person name="Stothard P."/>
            <person name="Tasseva G."/>
            <person name="Walter J."/>
        </authorList>
    </citation>
    <scope>NUCLEOTIDE SEQUENCE [LARGE SCALE GENOMIC DNA]</scope>
    <source>
        <strain evidence="6 7">105n</strain>
    </source>
</reference>
<feature type="transmembrane region" description="Helical" evidence="5">
    <location>
        <begin position="102"/>
        <end position="128"/>
    </location>
</feature>
<dbReference type="GO" id="GO:0016020">
    <property type="term" value="C:membrane"/>
    <property type="evidence" value="ECO:0007669"/>
    <property type="project" value="UniProtKB-SubCell"/>
</dbReference>
<comment type="caution">
    <text evidence="6">The sequence shown here is derived from an EMBL/GenBank/DDBJ whole genome shotgun (WGS) entry which is preliminary data.</text>
</comment>
<dbReference type="Pfam" id="PF01758">
    <property type="entry name" value="SBF"/>
    <property type="match status" value="1"/>
</dbReference>
<feature type="transmembrane region" description="Helical" evidence="5">
    <location>
        <begin position="46"/>
        <end position="68"/>
    </location>
</feature>
<evidence type="ECO:0000313" key="6">
    <source>
        <dbReference type="EMBL" id="OYS92124.1"/>
    </source>
</evidence>
<evidence type="ECO:0000256" key="5">
    <source>
        <dbReference type="SAM" id="Phobius"/>
    </source>
</evidence>
<evidence type="ECO:0000256" key="2">
    <source>
        <dbReference type="ARBA" id="ARBA00022692"/>
    </source>
</evidence>
<evidence type="ECO:0000256" key="3">
    <source>
        <dbReference type="ARBA" id="ARBA00022989"/>
    </source>
</evidence>
<reference evidence="6 7" key="2">
    <citation type="submission" date="2017-09" db="EMBL/GenBank/DDBJ databases">
        <title>Tripartite evolution among Lactobacillus johnsonii, Lactobacillus taiwanensis, Lactobacillus reuteri and their rodent host.</title>
        <authorList>
            <person name="Wang T."/>
            <person name="Knowles S."/>
            <person name="Cheng C."/>
        </authorList>
    </citation>
    <scope>NUCLEOTIDE SEQUENCE [LARGE SCALE GENOMIC DNA]</scope>
    <source>
        <strain evidence="6 7">105n</strain>
    </source>
</reference>
<evidence type="ECO:0000313" key="7">
    <source>
        <dbReference type="Proteomes" id="UP000216681"/>
    </source>
</evidence>
<gene>
    <name evidence="6" type="ORF">CBG15_09605</name>
</gene>
<dbReference type="InterPro" id="IPR002657">
    <property type="entry name" value="BilAc:Na_symport/Acr3"/>
</dbReference>
<organism evidence="6 7">
    <name type="scientific">Limosilactobacillus reuteri</name>
    <name type="common">Lactobacillus reuteri</name>
    <dbReference type="NCBI Taxonomy" id="1598"/>
    <lineage>
        <taxon>Bacteria</taxon>
        <taxon>Bacillati</taxon>
        <taxon>Bacillota</taxon>
        <taxon>Bacilli</taxon>
        <taxon>Lactobacillales</taxon>
        <taxon>Lactobacillaceae</taxon>
        <taxon>Limosilactobacillus</taxon>
    </lineage>
</organism>
<name>A0AB73Q0D0_LIMRT</name>
<comment type="subcellular location">
    <subcellularLocation>
        <location evidence="1">Membrane</location>
        <topology evidence="1">Multi-pass membrane protein</topology>
    </subcellularLocation>
</comment>
<proteinExistence type="predicted"/>
<keyword evidence="2 5" id="KW-0812">Transmembrane</keyword>
<dbReference type="PANTHER" id="PTHR10361:SF28">
    <property type="entry name" value="P3 PROTEIN-RELATED"/>
    <property type="match status" value="1"/>
</dbReference>